<dbReference type="GO" id="GO:0005886">
    <property type="term" value="C:plasma membrane"/>
    <property type="evidence" value="ECO:0007669"/>
    <property type="project" value="UniProtKB-SubCell"/>
</dbReference>
<evidence type="ECO:0008006" key="8">
    <source>
        <dbReference type="Google" id="ProtNLM"/>
    </source>
</evidence>
<name>A0A2U3QHU5_9BACT</name>
<gene>
    <name evidence="6" type="ORF">NBG4_40027</name>
</gene>
<feature type="transmembrane region" description="Helical" evidence="5">
    <location>
        <begin position="12"/>
        <end position="29"/>
    </location>
</feature>
<dbReference type="InterPro" id="IPR052029">
    <property type="entry name" value="PpiD_chaperone"/>
</dbReference>
<dbReference type="EMBL" id="OUUY01000086">
    <property type="protein sequence ID" value="SPQ00987.1"/>
    <property type="molecule type" value="Genomic_DNA"/>
</dbReference>
<accession>A0A2U3QHU5</accession>
<keyword evidence="5" id="KW-0812">Transmembrane</keyword>
<keyword evidence="3 5" id="KW-0472">Membrane</keyword>
<protein>
    <recommendedName>
        <fullName evidence="8">Peptidylprolyl isomerase</fullName>
    </recommendedName>
</protein>
<dbReference type="Pfam" id="PF13624">
    <property type="entry name" value="SurA_N_3"/>
    <property type="match status" value="1"/>
</dbReference>
<keyword evidence="5" id="KW-1133">Transmembrane helix</keyword>
<dbReference type="InterPro" id="IPR027304">
    <property type="entry name" value="Trigger_fact/SurA_dom_sf"/>
</dbReference>
<evidence type="ECO:0000256" key="2">
    <source>
        <dbReference type="ARBA" id="ARBA00022475"/>
    </source>
</evidence>
<evidence type="ECO:0000313" key="6">
    <source>
        <dbReference type="EMBL" id="SPQ00987.1"/>
    </source>
</evidence>
<dbReference type="Proteomes" id="UP000245125">
    <property type="component" value="Unassembled WGS sequence"/>
</dbReference>
<sequence>MLKVMRHHAKYFYVLFFIVILSFIFWGVGTVDKSDGSRVVAEVGKYKITGEEYWRTYDRMFNFYRDMYKEKFDQEMQKKLNLKEGVLNSLVDNRVLLIAAKEGGITVSDEELNEAIKNEQAFMKDGSFDSAIYQNRLRLMRLTPEAYEAAKRQDLILTKMRRLIELSTAIPADELAKISGPDEQTTKALQDAMVQNARATALRAYVEGVKKGMKIKLYPDRIA</sequence>
<comment type="subcellular location">
    <subcellularLocation>
        <location evidence="1">Cell membrane</location>
    </subcellularLocation>
</comment>
<dbReference type="SUPFAM" id="SSF109998">
    <property type="entry name" value="Triger factor/SurA peptide-binding domain-like"/>
    <property type="match status" value="1"/>
</dbReference>
<dbReference type="AlphaFoldDB" id="A0A2U3QHU5"/>
<dbReference type="PANTHER" id="PTHR47529">
    <property type="entry name" value="PEPTIDYL-PROLYL CIS-TRANS ISOMERASE D"/>
    <property type="match status" value="1"/>
</dbReference>
<dbReference type="PANTHER" id="PTHR47529:SF1">
    <property type="entry name" value="PERIPLASMIC CHAPERONE PPID"/>
    <property type="match status" value="1"/>
</dbReference>
<evidence type="ECO:0000256" key="4">
    <source>
        <dbReference type="ARBA" id="ARBA00023186"/>
    </source>
</evidence>
<evidence type="ECO:0000256" key="3">
    <source>
        <dbReference type="ARBA" id="ARBA00023136"/>
    </source>
</evidence>
<reference evidence="7" key="1">
    <citation type="submission" date="2018-03" db="EMBL/GenBank/DDBJ databases">
        <authorList>
            <person name="Zecchin S."/>
        </authorList>
    </citation>
    <scope>NUCLEOTIDE SEQUENCE [LARGE SCALE GENOMIC DNA]</scope>
</reference>
<evidence type="ECO:0000313" key="7">
    <source>
        <dbReference type="Proteomes" id="UP000245125"/>
    </source>
</evidence>
<keyword evidence="7" id="KW-1185">Reference proteome</keyword>
<evidence type="ECO:0000256" key="5">
    <source>
        <dbReference type="SAM" id="Phobius"/>
    </source>
</evidence>
<keyword evidence="2" id="KW-1003">Cell membrane</keyword>
<dbReference type="Gene3D" id="1.10.4030.10">
    <property type="entry name" value="Porin chaperone SurA, peptide-binding domain"/>
    <property type="match status" value="1"/>
</dbReference>
<organism evidence="6 7">
    <name type="scientific">Candidatus Sulfobium mesophilum</name>
    <dbReference type="NCBI Taxonomy" id="2016548"/>
    <lineage>
        <taxon>Bacteria</taxon>
        <taxon>Pseudomonadati</taxon>
        <taxon>Nitrospirota</taxon>
        <taxon>Nitrospiria</taxon>
        <taxon>Nitrospirales</taxon>
        <taxon>Nitrospiraceae</taxon>
        <taxon>Candidatus Sulfobium</taxon>
    </lineage>
</organism>
<proteinExistence type="predicted"/>
<keyword evidence="4" id="KW-0143">Chaperone</keyword>
<evidence type="ECO:0000256" key="1">
    <source>
        <dbReference type="ARBA" id="ARBA00004236"/>
    </source>
</evidence>